<reference evidence="1" key="1">
    <citation type="journal article" date="2023" name="G3 (Bethesda)">
        <title>A reference genome for the long-term kleptoplast-retaining sea slug Elysia crispata morphotype clarki.</title>
        <authorList>
            <person name="Eastman K.E."/>
            <person name="Pendleton A.L."/>
            <person name="Shaikh M.A."/>
            <person name="Suttiyut T."/>
            <person name="Ogas R."/>
            <person name="Tomko P."/>
            <person name="Gavelis G."/>
            <person name="Widhalm J.R."/>
            <person name="Wisecaver J.H."/>
        </authorList>
    </citation>
    <scope>NUCLEOTIDE SEQUENCE</scope>
    <source>
        <strain evidence="1">ECLA1</strain>
    </source>
</reference>
<keyword evidence="2" id="KW-1185">Reference proteome</keyword>
<evidence type="ECO:0000313" key="1">
    <source>
        <dbReference type="EMBL" id="KAK3715482.1"/>
    </source>
</evidence>
<dbReference type="Proteomes" id="UP001283361">
    <property type="component" value="Unassembled WGS sequence"/>
</dbReference>
<dbReference type="AlphaFoldDB" id="A0AAE1CMW5"/>
<comment type="caution">
    <text evidence="1">The sequence shown here is derived from an EMBL/GenBank/DDBJ whole genome shotgun (WGS) entry which is preliminary data.</text>
</comment>
<evidence type="ECO:0000313" key="2">
    <source>
        <dbReference type="Proteomes" id="UP001283361"/>
    </source>
</evidence>
<name>A0AAE1CMW5_9GAST</name>
<organism evidence="1 2">
    <name type="scientific">Elysia crispata</name>
    <name type="common">lettuce slug</name>
    <dbReference type="NCBI Taxonomy" id="231223"/>
    <lineage>
        <taxon>Eukaryota</taxon>
        <taxon>Metazoa</taxon>
        <taxon>Spiralia</taxon>
        <taxon>Lophotrochozoa</taxon>
        <taxon>Mollusca</taxon>
        <taxon>Gastropoda</taxon>
        <taxon>Heterobranchia</taxon>
        <taxon>Euthyneura</taxon>
        <taxon>Panpulmonata</taxon>
        <taxon>Sacoglossa</taxon>
        <taxon>Placobranchoidea</taxon>
        <taxon>Plakobranchidae</taxon>
        <taxon>Elysia</taxon>
    </lineage>
</organism>
<gene>
    <name evidence="1" type="ORF">RRG08_051455</name>
</gene>
<sequence length="100" mass="11218">MHYILFPCHETKNRVTPLTGSGVKHARVKLSTLPLRGSGQTHQNRYRVVMTEAKDLNLKFWASLSENYGTSLSNLSSQMADDINHAADNNTNPLKRLPVL</sequence>
<proteinExistence type="predicted"/>
<accession>A0AAE1CMW5</accession>
<dbReference type="EMBL" id="JAWDGP010007505">
    <property type="protein sequence ID" value="KAK3715482.1"/>
    <property type="molecule type" value="Genomic_DNA"/>
</dbReference>
<protein>
    <submittedName>
        <fullName evidence="1">Uncharacterized protein</fullName>
    </submittedName>
</protein>